<keyword evidence="1" id="KW-0812">Transmembrane</keyword>
<dbReference type="Proteomes" id="UP001138686">
    <property type="component" value="Unassembled WGS sequence"/>
</dbReference>
<accession>A0A9X1FQC9</accession>
<dbReference type="EMBL" id="JAHWDP010000005">
    <property type="protein sequence ID" value="MBW2938691.1"/>
    <property type="molecule type" value="Genomic_DNA"/>
</dbReference>
<dbReference type="PANTHER" id="PTHR30273">
    <property type="entry name" value="PERIPLASMIC SIGNAL SENSOR AND SIGMA FACTOR ACTIVATOR FECR-RELATED"/>
    <property type="match status" value="1"/>
</dbReference>
<organism evidence="4 5">
    <name type="scientific">Halomarinibacterium sedimenti</name>
    <dbReference type="NCBI Taxonomy" id="2857106"/>
    <lineage>
        <taxon>Bacteria</taxon>
        <taxon>Pseudomonadati</taxon>
        <taxon>Bacteroidota</taxon>
        <taxon>Flavobacteriia</taxon>
        <taxon>Flavobacteriales</taxon>
        <taxon>Flavobacteriaceae</taxon>
        <taxon>Halomarinibacterium</taxon>
    </lineage>
</organism>
<dbReference type="GO" id="GO:0016989">
    <property type="term" value="F:sigma factor antagonist activity"/>
    <property type="evidence" value="ECO:0007669"/>
    <property type="project" value="TreeGrafter"/>
</dbReference>
<evidence type="ECO:0000256" key="1">
    <source>
        <dbReference type="SAM" id="Phobius"/>
    </source>
</evidence>
<comment type="caution">
    <text evidence="4">The sequence shown here is derived from an EMBL/GenBank/DDBJ whole genome shotgun (WGS) entry which is preliminary data.</text>
</comment>
<dbReference type="PIRSF" id="PIRSF018266">
    <property type="entry name" value="FecR"/>
    <property type="match status" value="1"/>
</dbReference>
<feature type="transmembrane region" description="Helical" evidence="1">
    <location>
        <begin position="75"/>
        <end position="93"/>
    </location>
</feature>
<evidence type="ECO:0000259" key="3">
    <source>
        <dbReference type="Pfam" id="PF16344"/>
    </source>
</evidence>
<sequence>MDKNYILHKYLNGEATIEEIELLKNDSEYTSYVKIAEATKGFETPAFKAEETFTAIKSKNDIKEGKVRSLFSSKYILRIAAVLALIVTSYLFLENRDTSITTDIAQKENFLLPDESEVTLNAMSQLVYNKKGWDKERKLSLEGEAYFKVKKGSTFSVETPQGTVTVLGTQFNVFSRKNQFNITCYEGLVSVAFSDTIVKIPAGNYITIESNKIINNETLALNAPTWVNKESSFENVLVTDVLAELKRQYPVTIHTELNLNKRFTGSFTHTNLTVALRSICDPLQLDFTIANNEVTLYAKNSN</sequence>
<dbReference type="InterPro" id="IPR032508">
    <property type="entry name" value="FecR_C"/>
</dbReference>
<name>A0A9X1FQC9_9FLAO</name>
<dbReference type="Pfam" id="PF04773">
    <property type="entry name" value="FecR"/>
    <property type="match status" value="1"/>
</dbReference>
<dbReference type="AlphaFoldDB" id="A0A9X1FQC9"/>
<keyword evidence="5" id="KW-1185">Reference proteome</keyword>
<dbReference type="InterPro" id="IPR012373">
    <property type="entry name" value="Ferrdict_sens_TM"/>
</dbReference>
<gene>
    <name evidence="4" type="ORF">KXJ69_11270</name>
</gene>
<dbReference type="PANTHER" id="PTHR30273:SF2">
    <property type="entry name" value="PROTEIN FECR"/>
    <property type="match status" value="1"/>
</dbReference>
<evidence type="ECO:0000313" key="4">
    <source>
        <dbReference type="EMBL" id="MBW2938691.1"/>
    </source>
</evidence>
<dbReference type="RefSeq" id="WP_219053221.1">
    <property type="nucleotide sequence ID" value="NZ_JAHWDP010000005.1"/>
</dbReference>
<feature type="domain" description="Protein FecR C-terminal" evidence="3">
    <location>
        <begin position="232"/>
        <end position="296"/>
    </location>
</feature>
<dbReference type="Pfam" id="PF16344">
    <property type="entry name" value="FecR_C"/>
    <property type="match status" value="1"/>
</dbReference>
<feature type="domain" description="FecR protein" evidence="2">
    <location>
        <begin position="100"/>
        <end position="189"/>
    </location>
</feature>
<dbReference type="InterPro" id="IPR006860">
    <property type="entry name" value="FecR"/>
</dbReference>
<protein>
    <submittedName>
        <fullName evidence="4">FecR family protein</fullName>
    </submittedName>
</protein>
<reference evidence="4" key="1">
    <citation type="submission" date="2021-07" db="EMBL/GenBank/DDBJ databases">
        <title>Aureisphaera sp. CAU 1614 isolated from sea sediment.</title>
        <authorList>
            <person name="Kim W."/>
        </authorList>
    </citation>
    <scope>NUCLEOTIDE SEQUENCE</scope>
    <source>
        <strain evidence="4">CAU 1614</strain>
    </source>
</reference>
<keyword evidence="1" id="KW-0472">Membrane</keyword>
<proteinExistence type="predicted"/>
<keyword evidence="1" id="KW-1133">Transmembrane helix</keyword>
<evidence type="ECO:0000313" key="5">
    <source>
        <dbReference type="Proteomes" id="UP001138686"/>
    </source>
</evidence>
<evidence type="ECO:0000259" key="2">
    <source>
        <dbReference type="Pfam" id="PF04773"/>
    </source>
</evidence>